<evidence type="ECO:0000256" key="7">
    <source>
        <dbReference type="ARBA" id="ARBA00023288"/>
    </source>
</evidence>
<dbReference type="InterPro" id="IPR057336">
    <property type="entry name" value="GerAC_N"/>
</dbReference>
<dbReference type="KEGG" id="tab:CIG75_17235"/>
<dbReference type="AlphaFoldDB" id="A0A223D4U2"/>
<evidence type="ECO:0000256" key="4">
    <source>
        <dbReference type="ARBA" id="ARBA00022729"/>
    </source>
</evidence>
<evidence type="ECO:0000259" key="9">
    <source>
        <dbReference type="Pfam" id="PF25198"/>
    </source>
</evidence>
<evidence type="ECO:0000259" key="8">
    <source>
        <dbReference type="Pfam" id="PF05504"/>
    </source>
</evidence>
<dbReference type="RefSeq" id="WP_094237763.1">
    <property type="nucleotide sequence ID" value="NZ_CP022657.1"/>
</dbReference>
<evidence type="ECO:0000313" key="10">
    <source>
        <dbReference type="EMBL" id="ASS76530.1"/>
    </source>
</evidence>
<keyword evidence="11" id="KW-1185">Reference proteome</keyword>
<dbReference type="NCBIfam" id="TIGR02887">
    <property type="entry name" value="spore_ger_x_C"/>
    <property type="match status" value="1"/>
</dbReference>
<evidence type="ECO:0000256" key="6">
    <source>
        <dbReference type="ARBA" id="ARBA00023139"/>
    </source>
</evidence>
<evidence type="ECO:0000256" key="3">
    <source>
        <dbReference type="ARBA" id="ARBA00022544"/>
    </source>
</evidence>
<proteinExistence type="inferred from homology"/>
<dbReference type="Gene3D" id="3.30.300.210">
    <property type="entry name" value="Nutrient germinant receptor protein C, domain 3"/>
    <property type="match status" value="1"/>
</dbReference>
<dbReference type="GO" id="GO:0009847">
    <property type="term" value="P:spore germination"/>
    <property type="evidence" value="ECO:0007669"/>
    <property type="project" value="InterPro"/>
</dbReference>
<keyword evidence="7" id="KW-0449">Lipoprotein</keyword>
<dbReference type="Pfam" id="PF25198">
    <property type="entry name" value="Spore_GerAC_N"/>
    <property type="match status" value="1"/>
</dbReference>
<comment type="subcellular location">
    <subcellularLocation>
        <location evidence="1">Membrane</location>
        <topology evidence="1">Lipid-anchor</topology>
    </subcellularLocation>
</comment>
<dbReference type="GO" id="GO:0016020">
    <property type="term" value="C:membrane"/>
    <property type="evidence" value="ECO:0007669"/>
    <property type="project" value="UniProtKB-SubCell"/>
</dbReference>
<dbReference type="PROSITE" id="PS51257">
    <property type="entry name" value="PROKAR_LIPOPROTEIN"/>
    <property type="match status" value="1"/>
</dbReference>
<keyword evidence="6" id="KW-0564">Palmitate</keyword>
<accession>A0A223D4U2</accession>
<keyword evidence="4" id="KW-0732">Signal</keyword>
<dbReference type="InterPro" id="IPR008844">
    <property type="entry name" value="Spore_GerAC-like"/>
</dbReference>
<dbReference type="Pfam" id="PF05504">
    <property type="entry name" value="Spore_GerAC"/>
    <property type="match status" value="1"/>
</dbReference>
<dbReference type="PANTHER" id="PTHR35789:SF1">
    <property type="entry name" value="SPORE GERMINATION PROTEIN B3"/>
    <property type="match status" value="1"/>
</dbReference>
<keyword evidence="5" id="KW-0472">Membrane</keyword>
<dbReference type="InterPro" id="IPR046953">
    <property type="entry name" value="Spore_GerAC-like_C"/>
</dbReference>
<organism evidence="10 11">
    <name type="scientific">Tumebacillus algifaecis</name>
    <dbReference type="NCBI Taxonomy" id="1214604"/>
    <lineage>
        <taxon>Bacteria</taxon>
        <taxon>Bacillati</taxon>
        <taxon>Bacillota</taxon>
        <taxon>Bacilli</taxon>
        <taxon>Bacillales</taxon>
        <taxon>Alicyclobacillaceae</taxon>
        <taxon>Tumebacillus</taxon>
    </lineage>
</organism>
<protein>
    <submittedName>
        <fullName evidence="10">Uncharacterized protein</fullName>
    </submittedName>
</protein>
<dbReference type="EMBL" id="CP022657">
    <property type="protein sequence ID" value="ASS76530.1"/>
    <property type="molecule type" value="Genomic_DNA"/>
</dbReference>
<dbReference type="Proteomes" id="UP000214688">
    <property type="component" value="Chromosome"/>
</dbReference>
<gene>
    <name evidence="10" type="ORF">CIG75_17235</name>
</gene>
<name>A0A223D4U2_9BACL</name>
<keyword evidence="3" id="KW-0309">Germination</keyword>
<sequence>MKRKVKTSWLPLGLLLCWLPMLVGCWDVKDINHRSLPAAMAIDISDKGTYEVWVKIPKIGGKTSSEYIVTYAQNPSLSKAIDTISANLDRTVDLLHIKMIFISKKVCIRGTSEVVDYAIRTREIGNKSKLAIVTGDMNQFFSSTSKSVSGSTGISYDNFFSTQSGWTPEVVRISLWEAYRGRWSMTQDSVLPVITRGTTTLLTLKGGAYMREGKLTGTLNLNETFTYNVFKGDFRGGIVQFFESGAVRILEANVDKKVKIIGDRPILDTRFKLTVTVLERKGNATDETLIKDIQQMFTKTFLDTLAQAQSDRTDIFAIGQLFRSKYSFSQLQKWKDELYPQLKANIKVDVIIRNRGNLRN</sequence>
<comment type="similarity">
    <text evidence="2">Belongs to the GerABKC lipoprotein family.</text>
</comment>
<feature type="domain" description="Spore germination GerAC-like C-terminal" evidence="8">
    <location>
        <begin position="206"/>
        <end position="356"/>
    </location>
</feature>
<evidence type="ECO:0000256" key="2">
    <source>
        <dbReference type="ARBA" id="ARBA00007886"/>
    </source>
</evidence>
<dbReference type="OrthoDB" id="9816067at2"/>
<feature type="domain" description="Spore germination protein N-terminal" evidence="9">
    <location>
        <begin position="27"/>
        <end position="195"/>
    </location>
</feature>
<evidence type="ECO:0000313" key="11">
    <source>
        <dbReference type="Proteomes" id="UP000214688"/>
    </source>
</evidence>
<reference evidence="10 11" key="1">
    <citation type="journal article" date="2015" name="Int. J. Syst. Evol. Microbiol.">
        <title>Tumebacillus algifaecis sp. nov., isolated from decomposing algal scum.</title>
        <authorList>
            <person name="Wu Y.F."/>
            <person name="Zhang B."/>
            <person name="Xing P."/>
            <person name="Wu Q.L."/>
            <person name="Liu S.J."/>
        </authorList>
    </citation>
    <scope>NUCLEOTIDE SEQUENCE [LARGE SCALE GENOMIC DNA]</scope>
    <source>
        <strain evidence="10 11">THMBR28</strain>
    </source>
</reference>
<evidence type="ECO:0000256" key="5">
    <source>
        <dbReference type="ARBA" id="ARBA00023136"/>
    </source>
</evidence>
<dbReference type="PANTHER" id="PTHR35789">
    <property type="entry name" value="SPORE GERMINATION PROTEIN B3"/>
    <property type="match status" value="1"/>
</dbReference>
<evidence type="ECO:0000256" key="1">
    <source>
        <dbReference type="ARBA" id="ARBA00004635"/>
    </source>
</evidence>
<dbReference type="InterPro" id="IPR038501">
    <property type="entry name" value="Spore_GerAC_C_sf"/>
</dbReference>